<protein>
    <submittedName>
        <fullName evidence="3">Nuclear transport factor 2 family protein</fullName>
    </submittedName>
</protein>
<evidence type="ECO:0000256" key="1">
    <source>
        <dbReference type="SAM" id="MobiDB-lite"/>
    </source>
</evidence>
<dbReference type="InterPro" id="IPR032710">
    <property type="entry name" value="NTF2-like_dom_sf"/>
</dbReference>
<evidence type="ECO:0000313" key="3">
    <source>
        <dbReference type="EMBL" id="RLQ96806.1"/>
    </source>
</evidence>
<organism evidence="3 4">
    <name type="scientific">Falsibacillus albus</name>
    <dbReference type="NCBI Taxonomy" id="2478915"/>
    <lineage>
        <taxon>Bacteria</taxon>
        <taxon>Bacillati</taxon>
        <taxon>Bacillota</taxon>
        <taxon>Bacilli</taxon>
        <taxon>Bacillales</taxon>
        <taxon>Bacillaceae</taxon>
        <taxon>Falsibacillus</taxon>
    </lineage>
</organism>
<dbReference type="RefSeq" id="WP_121679827.1">
    <property type="nucleotide sequence ID" value="NZ_RCVZ01000003.1"/>
</dbReference>
<dbReference type="EMBL" id="RCVZ01000003">
    <property type="protein sequence ID" value="RLQ96806.1"/>
    <property type="molecule type" value="Genomic_DNA"/>
</dbReference>
<dbReference type="Gene3D" id="3.10.450.50">
    <property type="match status" value="1"/>
</dbReference>
<proteinExistence type="predicted"/>
<dbReference type="OrthoDB" id="2839093at2"/>
<dbReference type="SUPFAM" id="SSF54427">
    <property type="entry name" value="NTF2-like"/>
    <property type="match status" value="1"/>
</dbReference>
<feature type="chain" id="PRO_5018326109" evidence="2">
    <location>
        <begin position="27"/>
        <end position="199"/>
    </location>
</feature>
<feature type="signal peptide" evidence="2">
    <location>
        <begin position="1"/>
        <end position="26"/>
    </location>
</feature>
<dbReference type="Proteomes" id="UP000276770">
    <property type="component" value="Unassembled WGS sequence"/>
</dbReference>
<feature type="compositionally biased region" description="Polar residues" evidence="1">
    <location>
        <begin position="34"/>
        <end position="63"/>
    </location>
</feature>
<keyword evidence="4" id="KW-1185">Reference proteome</keyword>
<dbReference type="PROSITE" id="PS51257">
    <property type="entry name" value="PROKAR_LIPOPROTEIN"/>
    <property type="match status" value="1"/>
</dbReference>
<keyword evidence="2" id="KW-0732">Signal</keyword>
<accession>A0A3L7K176</accession>
<evidence type="ECO:0000256" key="2">
    <source>
        <dbReference type="SAM" id="SignalP"/>
    </source>
</evidence>
<sequence>MKRFKLLLIGVITGMLLLSVSACSQKDEKKSSEPKNSVDQNQPDAKTKTDTGASDQDQAQTSAPPIKEAKNISKEDSLALQKVMDKYFQAFNSEDIDAYMSIISKHPKSFDYDSEKKYTKNTFDHMDVRLNPKSIIIMDYDKKKQEANVFSEIETTVTDPQTGQSAKSLTRQINTFHKEDGGWKIIATSVMQDKSGNGK</sequence>
<dbReference type="AlphaFoldDB" id="A0A3L7K176"/>
<evidence type="ECO:0000313" key="4">
    <source>
        <dbReference type="Proteomes" id="UP000276770"/>
    </source>
</evidence>
<feature type="region of interest" description="Disordered" evidence="1">
    <location>
        <begin position="25"/>
        <end position="72"/>
    </location>
</feature>
<gene>
    <name evidence="3" type="ORF">D9X91_06815</name>
</gene>
<reference evidence="3 4" key="1">
    <citation type="submission" date="2018-10" db="EMBL/GenBank/DDBJ databases">
        <title>Falsibacillus sp. genome draft.</title>
        <authorList>
            <person name="Shi S."/>
        </authorList>
    </citation>
    <scope>NUCLEOTIDE SEQUENCE [LARGE SCALE GENOMIC DNA]</scope>
    <source>
        <strain evidence="3 4">GY 10110</strain>
    </source>
</reference>
<name>A0A3L7K176_9BACI</name>
<comment type="caution">
    <text evidence="3">The sequence shown here is derived from an EMBL/GenBank/DDBJ whole genome shotgun (WGS) entry which is preliminary data.</text>
</comment>